<feature type="compositionally biased region" description="Basic and acidic residues" evidence="19">
    <location>
        <begin position="629"/>
        <end position="714"/>
    </location>
</feature>
<evidence type="ECO:0000256" key="8">
    <source>
        <dbReference type="ARBA" id="ARBA00022771"/>
    </source>
</evidence>
<dbReference type="Proteomes" id="UP001460270">
    <property type="component" value="Unassembled WGS sequence"/>
</dbReference>
<dbReference type="InterPro" id="IPR001164">
    <property type="entry name" value="ArfGAP_dom"/>
</dbReference>
<dbReference type="Pfam" id="PF01412">
    <property type="entry name" value="ArfGap"/>
    <property type="match status" value="1"/>
</dbReference>
<dbReference type="InterPro" id="IPR024574">
    <property type="entry name" value="ELMO_ARM"/>
</dbReference>
<dbReference type="GO" id="GO:0000139">
    <property type="term" value="C:Golgi membrane"/>
    <property type="evidence" value="ECO:0007669"/>
    <property type="project" value="TreeGrafter"/>
</dbReference>
<dbReference type="GO" id="GO:0006915">
    <property type="term" value="P:apoptotic process"/>
    <property type="evidence" value="ECO:0007669"/>
    <property type="project" value="UniProtKB-KW"/>
</dbReference>
<keyword evidence="11" id="KW-0653">Protein transport</keyword>
<evidence type="ECO:0000256" key="5">
    <source>
        <dbReference type="ARBA" id="ARBA00022490"/>
    </source>
</evidence>
<dbReference type="SUPFAM" id="SSF50729">
    <property type="entry name" value="PH domain-like"/>
    <property type="match status" value="1"/>
</dbReference>
<dbReference type="PANTHER" id="PTHR46395">
    <property type="entry name" value="ADP-RIBOSYLATION FACTOR GTPASE-ACTIVATING PROTEIN 1"/>
    <property type="match status" value="1"/>
</dbReference>
<evidence type="ECO:0000256" key="13">
    <source>
        <dbReference type="ARBA" id="ARBA00023034"/>
    </source>
</evidence>
<keyword evidence="13" id="KW-0333">Golgi apparatus</keyword>
<dbReference type="FunFam" id="1.10.220.150:FF:000008">
    <property type="entry name" value="ADP-ribosylation factor GTPase activating protein 1"/>
    <property type="match status" value="1"/>
</dbReference>
<dbReference type="Gene3D" id="2.30.29.30">
    <property type="entry name" value="Pleckstrin-homology domain (PH domain)/Phosphotyrosine-binding domain (PTB)"/>
    <property type="match status" value="1"/>
</dbReference>
<dbReference type="Gene3D" id="1.25.10.10">
    <property type="entry name" value="Leucine-rich Repeat Variant"/>
    <property type="match status" value="1"/>
</dbReference>
<feature type="domain" description="Arf-GAP" evidence="20">
    <location>
        <begin position="7"/>
        <end position="124"/>
    </location>
</feature>
<keyword evidence="10" id="KW-0931">ER-Golgi transport</keyword>
<dbReference type="Pfam" id="PF04727">
    <property type="entry name" value="ELMO_CED12"/>
    <property type="match status" value="1"/>
</dbReference>
<evidence type="ECO:0000256" key="10">
    <source>
        <dbReference type="ARBA" id="ARBA00022892"/>
    </source>
</evidence>
<keyword evidence="4" id="KW-0343">GTPase activation</keyword>
<dbReference type="CDD" id="cd13359">
    <property type="entry name" value="PH_ELMO1_CED-12"/>
    <property type="match status" value="1"/>
</dbReference>
<evidence type="ECO:0000256" key="19">
    <source>
        <dbReference type="SAM" id="MobiDB-lite"/>
    </source>
</evidence>
<feature type="compositionally biased region" description="Basic residues" evidence="19">
    <location>
        <begin position="715"/>
        <end position="734"/>
    </location>
</feature>
<feature type="domain" description="ELMO" evidence="21">
    <location>
        <begin position="974"/>
        <end position="1143"/>
    </location>
</feature>
<comment type="caution">
    <text evidence="22">The sequence shown here is derived from an EMBL/GenBank/DDBJ whole genome shotgun (WGS) entry which is preliminary data.</text>
</comment>
<evidence type="ECO:0000313" key="23">
    <source>
        <dbReference type="Proteomes" id="UP001460270"/>
    </source>
</evidence>
<dbReference type="SUPFAM" id="SSF57863">
    <property type="entry name" value="ArfGap/RecO-like zinc finger"/>
    <property type="match status" value="1"/>
</dbReference>
<keyword evidence="5" id="KW-0963">Cytoplasm</keyword>
<dbReference type="PROSITE" id="PS50115">
    <property type="entry name" value="ARFGAP"/>
    <property type="match status" value="1"/>
</dbReference>
<dbReference type="GO" id="GO:0030100">
    <property type="term" value="P:regulation of endocytosis"/>
    <property type="evidence" value="ECO:0007669"/>
    <property type="project" value="TreeGrafter"/>
</dbReference>
<dbReference type="EMBL" id="JBBPFD010000008">
    <property type="protein sequence ID" value="KAK7916060.1"/>
    <property type="molecule type" value="Genomic_DNA"/>
</dbReference>
<proteinExistence type="predicted"/>
<dbReference type="PANTHER" id="PTHR46395:SF1">
    <property type="entry name" value="ADP-RIBOSYLATION FACTOR GTPASE-ACTIVATING PROTEIN 1"/>
    <property type="match status" value="1"/>
</dbReference>
<feature type="region of interest" description="Disordered" evidence="19">
    <location>
        <begin position="127"/>
        <end position="163"/>
    </location>
</feature>
<evidence type="ECO:0000256" key="1">
    <source>
        <dbReference type="ARBA" id="ARBA00004496"/>
    </source>
</evidence>
<keyword evidence="6" id="KW-0597">Phosphoprotein</keyword>
<reference evidence="23" key="1">
    <citation type="submission" date="2024-04" db="EMBL/GenBank/DDBJ databases">
        <title>Salinicola lusitanus LLJ914,a marine bacterium isolated from the Okinawa Trough.</title>
        <authorList>
            <person name="Li J."/>
        </authorList>
    </citation>
    <scope>NUCLEOTIDE SEQUENCE [LARGE SCALE GENOMIC DNA]</scope>
</reference>
<feature type="compositionally biased region" description="Basic and acidic residues" evidence="19">
    <location>
        <begin position="807"/>
        <end position="888"/>
    </location>
</feature>
<dbReference type="InterPro" id="IPR038508">
    <property type="entry name" value="ArfGAP_dom_sf"/>
</dbReference>
<keyword evidence="8 18" id="KW-0863">Zinc-finger</keyword>
<dbReference type="SMART" id="SM00105">
    <property type="entry name" value="ArfGap"/>
    <property type="match status" value="1"/>
</dbReference>
<evidence type="ECO:0000256" key="17">
    <source>
        <dbReference type="ARBA" id="ARBA00081514"/>
    </source>
</evidence>
<dbReference type="InterPro" id="IPR006816">
    <property type="entry name" value="ELMO_dom"/>
</dbReference>
<feature type="compositionally biased region" description="Polar residues" evidence="19">
    <location>
        <begin position="127"/>
        <end position="157"/>
    </location>
</feature>
<evidence type="ECO:0000256" key="3">
    <source>
        <dbReference type="ARBA" id="ARBA00022448"/>
    </source>
</evidence>
<keyword evidence="9" id="KW-0862">Zinc</keyword>
<dbReference type="InterPro" id="IPR037278">
    <property type="entry name" value="ARFGAP/RecO"/>
</dbReference>
<dbReference type="Pfam" id="PF11841">
    <property type="entry name" value="ELMO_ARM"/>
    <property type="match status" value="1"/>
</dbReference>
<feature type="region of interest" description="Disordered" evidence="19">
    <location>
        <begin position="566"/>
        <end position="888"/>
    </location>
</feature>
<feature type="compositionally biased region" description="Basic and acidic residues" evidence="19">
    <location>
        <begin position="582"/>
        <end position="617"/>
    </location>
</feature>
<dbReference type="PROSITE" id="PS51335">
    <property type="entry name" value="ELMO"/>
    <property type="match status" value="1"/>
</dbReference>
<evidence type="ECO:0000256" key="16">
    <source>
        <dbReference type="ARBA" id="ARBA00077418"/>
    </source>
</evidence>
<dbReference type="GO" id="GO:0008270">
    <property type="term" value="F:zinc ion binding"/>
    <property type="evidence" value="ECO:0007669"/>
    <property type="project" value="UniProtKB-KW"/>
</dbReference>
<dbReference type="InterPro" id="IPR011993">
    <property type="entry name" value="PH-like_dom_sf"/>
</dbReference>
<organism evidence="22 23">
    <name type="scientific">Mugilogobius chulae</name>
    <name type="common">yellowstripe goby</name>
    <dbReference type="NCBI Taxonomy" id="88201"/>
    <lineage>
        <taxon>Eukaryota</taxon>
        <taxon>Metazoa</taxon>
        <taxon>Chordata</taxon>
        <taxon>Craniata</taxon>
        <taxon>Vertebrata</taxon>
        <taxon>Euteleostomi</taxon>
        <taxon>Actinopterygii</taxon>
        <taxon>Neopterygii</taxon>
        <taxon>Teleostei</taxon>
        <taxon>Neoteleostei</taxon>
        <taxon>Acanthomorphata</taxon>
        <taxon>Gobiaria</taxon>
        <taxon>Gobiiformes</taxon>
        <taxon>Gobioidei</taxon>
        <taxon>Gobiidae</taxon>
        <taxon>Gobionellinae</taxon>
        <taxon>Mugilogobius</taxon>
    </lineage>
</organism>
<evidence type="ECO:0000259" key="20">
    <source>
        <dbReference type="PROSITE" id="PS50115"/>
    </source>
</evidence>
<dbReference type="InterPro" id="IPR011989">
    <property type="entry name" value="ARM-like"/>
</dbReference>
<evidence type="ECO:0000256" key="15">
    <source>
        <dbReference type="ARBA" id="ARBA00071258"/>
    </source>
</evidence>
<comment type="subcellular location">
    <subcellularLocation>
        <location evidence="1">Cytoplasm</location>
    </subcellularLocation>
    <subcellularLocation>
        <location evidence="2">Golgi apparatus</location>
    </subcellularLocation>
</comment>
<dbReference type="GO" id="GO:0015031">
    <property type="term" value="P:protein transport"/>
    <property type="evidence" value="ECO:0007669"/>
    <property type="project" value="UniProtKB-KW"/>
</dbReference>
<evidence type="ECO:0000259" key="21">
    <source>
        <dbReference type="PROSITE" id="PS51335"/>
    </source>
</evidence>
<evidence type="ECO:0000256" key="6">
    <source>
        <dbReference type="ARBA" id="ARBA00022553"/>
    </source>
</evidence>
<evidence type="ECO:0000256" key="18">
    <source>
        <dbReference type="PROSITE-ProRule" id="PRU00288"/>
    </source>
</evidence>
<comment type="function">
    <text evidence="14">GTPase-activating protein (GAP) for the ADP ribosylation factor 1 (ARF1). Involved in membrane trafficking and /or vesicle transport. Promotes hydrolysis of the ARF1-bound GTP and thus, is required for the dissociation of coat proteins from Golgi-derived membranes and vesicles, a prerequisite for vesicle's fusion with target compartment. Probably regulates ARF1-mediated transport via its interaction with the KDELR proteins and TMED2. Overexpression induces the redistribution of the entire Golgi complex to the endoplasmic reticulum, as when ARF1 is deactivated. Its activity is stimulated by phosphoinosides and inhibited by phosphatidylcholine.</text>
</comment>
<dbReference type="CDD" id="cd08830">
    <property type="entry name" value="ArfGap_ArfGap1"/>
    <property type="match status" value="1"/>
</dbReference>
<dbReference type="PRINTS" id="PR00405">
    <property type="entry name" value="REVINTRACTNG"/>
</dbReference>
<evidence type="ECO:0000313" key="22">
    <source>
        <dbReference type="EMBL" id="KAK7916060.1"/>
    </source>
</evidence>
<dbReference type="GO" id="GO:0006909">
    <property type="term" value="P:phagocytosis"/>
    <property type="evidence" value="ECO:0007669"/>
    <property type="project" value="UniProtKB-KW"/>
</dbReference>
<evidence type="ECO:0000256" key="2">
    <source>
        <dbReference type="ARBA" id="ARBA00004555"/>
    </source>
</evidence>
<evidence type="ECO:0000256" key="4">
    <source>
        <dbReference type="ARBA" id="ARBA00022468"/>
    </source>
</evidence>
<evidence type="ECO:0000256" key="12">
    <source>
        <dbReference type="ARBA" id="ARBA00022990"/>
    </source>
</evidence>
<evidence type="ECO:0000256" key="7">
    <source>
        <dbReference type="ARBA" id="ARBA00022723"/>
    </source>
</evidence>
<gene>
    <name evidence="22" type="ORF">WMY93_011821</name>
</gene>
<keyword evidence="7" id="KW-0479">Metal-binding</keyword>
<keyword evidence="3" id="KW-0813">Transport</keyword>
<keyword evidence="12" id="KW-0007">Acetylation</keyword>
<feature type="region of interest" description="Disordered" evidence="19">
    <location>
        <begin position="175"/>
        <end position="195"/>
    </location>
</feature>
<keyword evidence="23" id="KW-1185">Reference proteome</keyword>
<feature type="compositionally biased region" description="Basic and acidic residues" evidence="19">
    <location>
        <begin position="735"/>
        <end position="791"/>
    </location>
</feature>
<dbReference type="FunFam" id="2.30.29.30:FF:000053">
    <property type="entry name" value="Engulfment and cell motility protein 1"/>
    <property type="match status" value="1"/>
</dbReference>
<dbReference type="GO" id="GO:0032012">
    <property type="term" value="P:regulation of ARF protein signal transduction"/>
    <property type="evidence" value="ECO:0007669"/>
    <property type="project" value="TreeGrafter"/>
</dbReference>
<dbReference type="Gene3D" id="1.10.220.150">
    <property type="entry name" value="Arf GTPase activating protein"/>
    <property type="match status" value="1"/>
</dbReference>
<protein>
    <recommendedName>
        <fullName evidence="15">ADP-ribosylation factor GTPase-activating protein 1</fullName>
    </recommendedName>
    <alternativeName>
        <fullName evidence="17">ADP-ribosylation factor 1 GTPase-activating protein</fullName>
    </alternativeName>
    <alternativeName>
        <fullName evidence="16">ARF1-directed GTPase-activating protein</fullName>
    </alternativeName>
</protein>
<dbReference type="GO" id="GO:0005096">
    <property type="term" value="F:GTPase activator activity"/>
    <property type="evidence" value="ECO:0007669"/>
    <property type="project" value="UniProtKB-KW"/>
</dbReference>
<evidence type="ECO:0000256" key="9">
    <source>
        <dbReference type="ARBA" id="ARBA00022833"/>
    </source>
</evidence>
<dbReference type="GO" id="GO:0017124">
    <property type="term" value="F:SH3 domain binding"/>
    <property type="evidence" value="ECO:0007669"/>
    <property type="project" value="UniProtKB-KW"/>
</dbReference>
<evidence type="ECO:0000256" key="14">
    <source>
        <dbReference type="ARBA" id="ARBA00058112"/>
    </source>
</evidence>
<name>A0AAW0P3X6_9GOBI</name>
<evidence type="ECO:0000256" key="11">
    <source>
        <dbReference type="ARBA" id="ARBA00022927"/>
    </source>
</evidence>
<sequence length="1306" mass="151868">MASPRTRRVLKEVRADDENNLCFECGAFNPQWVSVSYGIWICLECSGKHRGLGVHLSFVRSVTMDKWKDIELEKMKAGGNRKFRMFLELQDDYDPNWNLQEKYNSRAAALFRDKVATLAEGKEWSMETSSAKNWTSPQPKTSLSSAHRSSGNTQDSGKSGDKAFEDWLSDDVNSYQSGGGYSGNQENRYVGFGNTVTPEKKDEDFLNNAMSSIYSGWSSFTVGASKFASYAKDNTTKLASQAQLKASEIGQTLNENVIKPTQEKVKDGKLLDEMAVSISGLANKMQGAGSKLTNLFTGNLRMAPLHHRWPSSRGSGLTGLCRGEWSRVTDLFVYNKSGPQTQNMPPPADIVKVAIEWPGANAQLIEMDQKRALSSIIREVCDGWSLSGSEQFALRYADGPQLYITEQTRGEIKNGTILRLAISPGRAARQLLERIQSHGIDARLEALKELAKLSADPTFAAEFINMEGIGTLARLVESGTHSFGEMLAFTLTAFLELMDHGIVSWDLISLSFIKQIAGYVNQPMVDVSILQRSLAILESMVLNSHSLYHRVAQEITVGQLIGHLQSPSALNGTAPCKRERKREREKPTEPQRSERDRPCKREKRERERRERERERDPQSPSALNGTAPCKREKREREREGRERETLCSERDRPCKRERERPTEPQRSERDRPLEREREREREREVRPTEPQCSERDHPCKRERERERREEGKKERDRRKRDRRERERQRKRRERERRQERERRERQRERERRERERRERGQRRETERERESRGERERRKREKTVSQRRESQRALCSKRTALRIGGELPHEERERERERGQESRGAKEKERGQEGAEKQEERERQTERVVRENEGEKRATKERQRQREKGEREIKRESQREEIGRQTDRKSLNLSNQEIQTYAIALINALFLKAPEDRRQNQDYSNALECYLTHVIRGNRPIKAEMAHQLYVLQVLTFNLLEERMMTKMDPNDQTQRDVIFELRRIAFDGENDPTGTEKRKAMYSKDYKMLGFTNHVNPALDFTQTPPGMLALDNMLYLAKVHQDTYIRIVLENSSREDKHECPFGRCAIELTRMLCEILQVGELPNEGCNDYHPMFFTHDRAWEEFFCVCIQLLNKTWKEMRATAEDFNKRLNRLCEGSCFRKLGNRRRQEKFWFCRLSLNHKMLHYGDLDESPQGEVPFELLSDKIPVSDIKSVVTGKDCPHMKEKSALKQNKEVLELAFSVLYDPDETLNFVAPNKYEYCIWTDGLCALLGREMGSDLTRSDLDTLISMEMKLRLLDLENITIPEAPPPVPKEPSSYNFNYNYS</sequence>
<accession>A0AAW0P3X6</accession>